<dbReference type="EMBL" id="CP060695">
    <property type="protein sequence ID" value="QNM85405.1"/>
    <property type="molecule type" value="Genomic_DNA"/>
</dbReference>
<name>A0A7G9L9V6_9FLAO</name>
<proteinExistence type="predicted"/>
<dbReference type="Pfam" id="PF11751">
    <property type="entry name" value="PorP_SprF"/>
    <property type="match status" value="1"/>
</dbReference>
<dbReference type="Proteomes" id="UP000515808">
    <property type="component" value="Chromosome"/>
</dbReference>
<organism evidence="2 3">
    <name type="scientific">Polaribacter pectinis</name>
    <dbReference type="NCBI Taxonomy" id="2738844"/>
    <lineage>
        <taxon>Bacteria</taxon>
        <taxon>Pseudomonadati</taxon>
        <taxon>Bacteroidota</taxon>
        <taxon>Flavobacteriia</taxon>
        <taxon>Flavobacteriales</taxon>
        <taxon>Flavobacteriaceae</taxon>
    </lineage>
</organism>
<dbReference type="KEGG" id="ppec:H9W90_14645"/>
<feature type="chain" id="PRO_5028909871" evidence="1">
    <location>
        <begin position="20"/>
        <end position="307"/>
    </location>
</feature>
<reference evidence="2 3" key="1">
    <citation type="submission" date="2020-08" db="EMBL/GenBank/DDBJ databases">
        <title>Polaribacter sp. L12M9 isolated from gut of the Korean scallop.</title>
        <authorList>
            <person name="Jeong Y.S."/>
        </authorList>
    </citation>
    <scope>NUCLEOTIDE SEQUENCE [LARGE SCALE GENOMIC DNA]</scope>
    <source>
        <strain evidence="2 3">L12M9</strain>
    </source>
</reference>
<keyword evidence="3" id="KW-1185">Reference proteome</keyword>
<accession>A0A7G9L9V6</accession>
<evidence type="ECO:0000313" key="3">
    <source>
        <dbReference type="Proteomes" id="UP000515808"/>
    </source>
</evidence>
<feature type="signal peptide" evidence="1">
    <location>
        <begin position="1"/>
        <end position="19"/>
    </location>
</feature>
<sequence length="307" mass="34040">MKKIITIIAVILFTVSAKAQQDPQYTQYMYNMNIVNPAYAGSYDALSLNFLARTQWVGIEGAPETLTLGIHSPVGKNVGLGLSVIVDKLGPVQEQNFYGDFSYTLNVSEKGKLALGLKAGATFFNVCLPCLNPAEPLASDAALINQKANRILPNFGFGAYYYTDKFYAGLAIPNLLETLHFEKKGGQVSRASERKHLFLTSGYVFDLNADLKLKPSIMVKAAEGAPLSVDFSGNVLLYDKLEFGLSYRLDESVSALINVRARKNLRIGYAYDYTLTNLGNFNSGSHEIFLLFNFDFERNKIKSPRFF</sequence>
<dbReference type="InterPro" id="IPR019861">
    <property type="entry name" value="PorP/SprF_Bacteroidetes"/>
</dbReference>
<evidence type="ECO:0000256" key="1">
    <source>
        <dbReference type="SAM" id="SignalP"/>
    </source>
</evidence>
<keyword evidence="1" id="KW-0732">Signal</keyword>
<protein>
    <submittedName>
        <fullName evidence="2">Type IX secretion system membrane protein PorP/SprF</fullName>
    </submittedName>
</protein>
<evidence type="ECO:0000313" key="2">
    <source>
        <dbReference type="EMBL" id="QNM85405.1"/>
    </source>
</evidence>
<gene>
    <name evidence="2" type="ORF">H9W90_14645</name>
</gene>
<dbReference type="AlphaFoldDB" id="A0A7G9L9V6"/>
<dbReference type="RefSeq" id="WP_187482315.1">
    <property type="nucleotide sequence ID" value="NZ_CP060695.1"/>
</dbReference>
<dbReference type="NCBIfam" id="TIGR03519">
    <property type="entry name" value="T9SS_PorP_fam"/>
    <property type="match status" value="1"/>
</dbReference>